<feature type="compositionally biased region" description="Low complexity" evidence="1">
    <location>
        <begin position="91"/>
        <end position="102"/>
    </location>
</feature>
<proteinExistence type="predicted"/>
<protein>
    <submittedName>
        <fullName evidence="2">Uncharacterized protein</fullName>
    </submittedName>
</protein>
<evidence type="ECO:0000313" key="2">
    <source>
        <dbReference type="EMBL" id="KAG5575945.1"/>
    </source>
</evidence>
<dbReference type="Proteomes" id="UP000824120">
    <property type="component" value="Chromosome 11"/>
</dbReference>
<gene>
    <name evidence="2" type="ORF">H5410_056079</name>
</gene>
<sequence length="112" mass="11774">MLPRHSPQTNPPLLDRAGSSGPSCLLHDRPQWLGGNGNSPESKLSLPTSLGGHEVGDGQLPEPPMDQQYHEPPGSDSCTNVASQHATTLGSSNPFQSPPQSNDKPKTSLSSL</sequence>
<evidence type="ECO:0000256" key="1">
    <source>
        <dbReference type="SAM" id="MobiDB-lite"/>
    </source>
</evidence>
<organism evidence="2 3">
    <name type="scientific">Solanum commersonii</name>
    <name type="common">Commerson's wild potato</name>
    <name type="synonym">Commerson's nightshade</name>
    <dbReference type="NCBI Taxonomy" id="4109"/>
    <lineage>
        <taxon>Eukaryota</taxon>
        <taxon>Viridiplantae</taxon>
        <taxon>Streptophyta</taxon>
        <taxon>Embryophyta</taxon>
        <taxon>Tracheophyta</taxon>
        <taxon>Spermatophyta</taxon>
        <taxon>Magnoliopsida</taxon>
        <taxon>eudicotyledons</taxon>
        <taxon>Gunneridae</taxon>
        <taxon>Pentapetalae</taxon>
        <taxon>asterids</taxon>
        <taxon>lamiids</taxon>
        <taxon>Solanales</taxon>
        <taxon>Solanaceae</taxon>
        <taxon>Solanoideae</taxon>
        <taxon>Solaneae</taxon>
        <taxon>Solanum</taxon>
    </lineage>
</organism>
<reference evidence="2 3" key="1">
    <citation type="submission" date="2020-09" db="EMBL/GenBank/DDBJ databases">
        <title>De no assembly of potato wild relative species, Solanum commersonii.</title>
        <authorList>
            <person name="Cho K."/>
        </authorList>
    </citation>
    <scope>NUCLEOTIDE SEQUENCE [LARGE SCALE GENOMIC DNA]</scope>
    <source>
        <strain evidence="2">LZ3.2</strain>
        <tissue evidence="2">Leaf</tissue>
    </source>
</reference>
<keyword evidence="3" id="KW-1185">Reference proteome</keyword>
<comment type="caution">
    <text evidence="2">The sequence shown here is derived from an EMBL/GenBank/DDBJ whole genome shotgun (WGS) entry which is preliminary data.</text>
</comment>
<evidence type="ECO:0000313" key="3">
    <source>
        <dbReference type="Proteomes" id="UP000824120"/>
    </source>
</evidence>
<accession>A0A9J5WJA4</accession>
<name>A0A9J5WJA4_SOLCO</name>
<feature type="compositionally biased region" description="Polar residues" evidence="1">
    <location>
        <begin position="76"/>
        <end position="90"/>
    </location>
</feature>
<dbReference type="AlphaFoldDB" id="A0A9J5WJA4"/>
<feature type="region of interest" description="Disordered" evidence="1">
    <location>
        <begin position="1"/>
        <end position="112"/>
    </location>
</feature>
<feature type="compositionally biased region" description="Polar residues" evidence="1">
    <location>
        <begin position="38"/>
        <end position="48"/>
    </location>
</feature>
<dbReference type="EMBL" id="JACXVP010000011">
    <property type="protein sequence ID" value="KAG5575945.1"/>
    <property type="molecule type" value="Genomic_DNA"/>
</dbReference>